<evidence type="ECO:0000256" key="3">
    <source>
        <dbReference type="ARBA" id="ARBA00022448"/>
    </source>
</evidence>
<comment type="similarity">
    <text evidence="2 8">Belongs to the ammonia transporter channel (TC 1.A.11.2) family.</text>
</comment>
<dbReference type="Gene3D" id="3.30.450.20">
    <property type="entry name" value="PAS domain"/>
    <property type="match status" value="1"/>
</dbReference>
<dbReference type="GO" id="GO:0005886">
    <property type="term" value="C:plasma membrane"/>
    <property type="evidence" value="ECO:0007669"/>
    <property type="project" value="UniProtKB-SubCell"/>
</dbReference>
<dbReference type="SMART" id="SM00387">
    <property type="entry name" value="HATPase_c"/>
    <property type="match status" value="1"/>
</dbReference>
<dbReference type="GO" id="GO:0097272">
    <property type="term" value="P:ammonium homeostasis"/>
    <property type="evidence" value="ECO:0007669"/>
    <property type="project" value="TreeGrafter"/>
</dbReference>
<comment type="caution">
    <text evidence="11">The sequence shown here is derived from an EMBL/GenBank/DDBJ whole genome shotgun (WGS) entry which is preliminary data.</text>
</comment>
<feature type="transmembrane region" description="Helical" evidence="8">
    <location>
        <begin position="351"/>
        <end position="375"/>
    </location>
</feature>
<feature type="transmembrane region" description="Helical" evidence="8">
    <location>
        <begin position="239"/>
        <end position="257"/>
    </location>
</feature>
<dbReference type="AlphaFoldDB" id="A0A942A1A8"/>
<feature type="transmembrane region" description="Helical" evidence="8">
    <location>
        <begin position="119"/>
        <end position="140"/>
    </location>
</feature>
<evidence type="ECO:0000256" key="2">
    <source>
        <dbReference type="ARBA" id="ARBA00005887"/>
    </source>
</evidence>
<evidence type="ECO:0000256" key="9">
    <source>
        <dbReference type="SAM" id="Coils"/>
    </source>
</evidence>
<dbReference type="InterPro" id="IPR029020">
    <property type="entry name" value="Ammonium/urea_transptr"/>
</dbReference>
<evidence type="ECO:0000313" key="12">
    <source>
        <dbReference type="Proteomes" id="UP000722750"/>
    </source>
</evidence>
<evidence type="ECO:0000256" key="4">
    <source>
        <dbReference type="ARBA" id="ARBA00022692"/>
    </source>
</evidence>
<comment type="subcellular location">
    <subcellularLocation>
        <location evidence="8">Cell membrane</location>
        <topology evidence="8">Multi-pass membrane protein</topology>
    </subcellularLocation>
    <subcellularLocation>
        <location evidence="1">Membrane</location>
        <topology evidence="1">Multi-pass membrane protein</topology>
    </subcellularLocation>
</comment>
<keyword evidence="6 8" id="KW-0472">Membrane</keyword>
<reference evidence="11" key="1">
    <citation type="journal article" date="2021" name="ISME J.">
        <title>Fine-scale metabolic discontinuity in a stratified prokaryote microbiome of a Red Sea deep halocline.</title>
        <authorList>
            <person name="Michoud G."/>
            <person name="Ngugi D.K."/>
            <person name="Barozzi A."/>
            <person name="Merlino G."/>
            <person name="Calleja M.L."/>
            <person name="Delgado-Huertas A."/>
            <person name="Moran X.A.G."/>
            <person name="Daffonchio D."/>
        </authorList>
    </citation>
    <scope>NUCLEOTIDE SEQUENCE</scope>
    <source>
        <strain evidence="11">SuakinDeep_MAG55_1</strain>
    </source>
</reference>
<dbReference type="SUPFAM" id="SSF55874">
    <property type="entry name" value="ATPase domain of HSP90 chaperone/DNA topoisomerase II/histidine kinase"/>
    <property type="match status" value="1"/>
</dbReference>
<keyword evidence="5 8" id="KW-1133">Transmembrane helix</keyword>
<dbReference type="Gene3D" id="3.30.565.10">
    <property type="entry name" value="Histidine kinase-like ATPase, C-terminal domain"/>
    <property type="match status" value="1"/>
</dbReference>
<feature type="transmembrane region" description="Helical" evidence="8">
    <location>
        <begin position="50"/>
        <end position="72"/>
    </location>
</feature>
<dbReference type="InterPro" id="IPR036890">
    <property type="entry name" value="HATPase_C_sf"/>
</dbReference>
<feature type="transmembrane region" description="Helical" evidence="8">
    <location>
        <begin position="202"/>
        <end position="219"/>
    </location>
</feature>
<dbReference type="SUPFAM" id="SSF111352">
    <property type="entry name" value="Ammonium transporter"/>
    <property type="match status" value="1"/>
</dbReference>
<feature type="transmembrane region" description="Helical" evidence="8">
    <location>
        <begin position="160"/>
        <end position="181"/>
    </location>
</feature>
<dbReference type="PANTHER" id="PTHR11730">
    <property type="entry name" value="AMMONIUM TRANSPORTER"/>
    <property type="match status" value="1"/>
</dbReference>
<gene>
    <name evidence="11" type="ORF">MAG551_02099</name>
</gene>
<dbReference type="InterPro" id="IPR018047">
    <property type="entry name" value="Ammonium_transpt_CS"/>
</dbReference>
<dbReference type="Proteomes" id="UP000722750">
    <property type="component" value="Unassembled WGS sequence"/>
</dbReference>
<feature type="transmembrane region" description="Helical" evidence="8">
    <location>
        <begin position="6"/>
        <end position="29"/>
    </location>
</feature>
<name>A0A942A1A8_9BACT</name>
<feature type="transmembrane region" description="Helical" evidence="8">
    <location>
        <begin position="318"/>
        <end position="336"/>
    </location>
</feature>
<evidence type="ECO:0000256" key="7">
    <source>
        <dbReference type="ARBA" id="ARBA00023177"/>
    </source>
</evidence>
<dbReference type="EMBL" id="JAANXD010000078">
    <property type="protein sequence ID" value="MBS1259033.1"/>
    <property type="molecule type" value="Genomic_DNA"/>
</dbReference>
<dbReference type="Pfam" id="PF00909">
    <property type="entry name" value="Ammonium_transp"/>
    <property type="match status" value="1"/>
</dbReference>
<dbReference type="GO" id="GO:0008519">
    <property type="term" value="F:ammonium channel activity"/>
    <property type="evidence" value="ECO:0007669"/>
    <property type="project" value="InterPro"/>
</dbReference>
<keyword evidence="9" id="KW-0175">Coiled coil</keyword>
<dbReference type="InterPro" id="IPR011495">
    <property type="entry name" value="Sig_transdc_His_kin_sub2_dim/P"/>
</dbReference>
<evidence type="ECO:0000313" key="11">
    <source>
        <dbReference type="EMBL" id="MBS1259033.1"/>
    </source>
</evidence>
<accession>A0A942A1A8</accession>
<evidence type="ECO:0000259" key="10">
    <source>
        <dbReference type="SMART" id="SM00387"/>
    </source>
</evidence>
<dbReference type="PANTHER" id="PTHR11730:SF6">
    <property type="entry name" value="AMMONIUM TRANSPORTER"/>
    <property type="match status" value="1"/>
</dbReference>
<organism evidence="11 12">
    <name type="scientific">Candidatus Scalindua arabica</name>
    <dbReference type="NCBI Taxonomy" id="1127984"/>
    <lineage>
        <taxon>Bacteria</taxon>
        <taxon>Pseudomonadati</taxon>
        <taxon>Planctomycetota</taxon>
        <taxon>Candidatus Brocadiia</taxon>
        <taxon>Candidatus Brocadiales</taxon>
        <taxon>Candidatus Scalinduaceae</taxon>
        <taxon>Candidatus Scalindua</taxon>
    </lineage>
</organism>
<dbReference type="InterPro" id="IPR024041">
    <property type="entry name" value="NH4_transpt_AmtB-like_dom"/>
</dbReference>
<dbReference type="InterPro" id="IPR001905">
    <property type="entry name" value="Ammonium_transpt"/>
</dbReference>
<dbReference type="Pfam" id="PF07568">
    <property type="entry name" value="HisKA_2"/>
    <property type="match status" value="1"/>
</dbReference>
<keyword evidence="7 8" id="KW-0924">Ammonia transport</keyword>
<dbReference type="InterPro" id="IPR003594">
    <property type="entry name" value="HATPase_dom"/>
</dbReference>
<evidence type="ECO:0000256" key="8">
    <source>
        <dbReference type="RuleBase" id="RU362002"/>
    </source>
</evidence>
<evidence type="ECO:0000256" key="5">
    <source>
        <dbReference type="ARBA" id="ARBA00022989"/>
    </source>
</evidence>
<dbReference type="NCBIfam" id="TIGR00836">
    <property type="entry name" value="amt"/>
    <property type="match status" value="1"/>
</dbReference>
<dbReference type="PROSITE" id="PS01219">
    <property type="entry name" value="AMMONIUM_TRANSP"/>
    <property type="match status" value="1"/>
</dbReference>
<evidence type="ECO:0000256" key="6">
    <source>
        <dbReference type="ARBA" id="ARBA00023136"/>
    </source>
</evidence>
<feature type="coiled-coil region" evidence="9">
    <location>
        <begin position="436"/>
        <end position="463"/>
    </location>
</feature>
<feature type="domain" description="Histidine kinase/HSP90-like ATPase" evidence="10">
    <location>
        <begin position="564"/>
        <end position="694"/>
    </location>
</feature>
<sequence length="699" mass="76534">MIDKSLVDIFWVLICAGMVFLMQAGFTCLESGLTRSKNSINVAIKNITDFGISTILFWSFGFALMFGSSNGGWIGTTGFLLSLDEGPWSNTYFLFEIMFCATAVTIVSGATAERLRFRSYIIISIILAGLIYPIFGHWVWSGIQTGISSGWLGMMGFIDFAGSTAVHSVGGWVALAALLVIGPREGRFPLVGTHMKIHGSNLPLSVLGVLLLWIGWFGFNGGSTLALNNQVSGIITNTFLAGASGAMVTLTIGWIIRKQADAELVIFGSLAGLVAITASAHAVSTVSALAIGGIGGIVMLSVNYLLEYLHIDDAVGAVPVHLGAGVWGTLAVAIFGKSELLNTGLNLWEQLLIQAIGVGVCFLWTFGTSYAFFLLMNRLFPLRVTPEDEHIGLNVSEHGATTELLNMFRTMDIQAKSGDMSLRVPVEPFTEVGQIAERYNCVMNALEKESAKTENSLKEKEMLLREIHHRVKNNLQVISSLLSLQSRYNKDEQAIEMAKESQNRIKAMALIHEKLYRSKDFANVEFNDYIKNLVNDLFASYKVSASRIVLNMDIENISLGIDTAIPTGLIVNELVTNCLKYAFTEGNDGEVRISLRRIADFGLSPEDDTGASHRYDSVGQNADLKSEIRNPKSEIYELIVSDNGVGLPESLDIKKAESLGLRMITNLTEKSLHGKVNINKSNGTEFQIIFKEKEYKERI</sequence>
<proteinExistence type="inferred from homology"/>
<feature type="transmembrane region" description="Helical" evidence="8">
    <location>
        <begin position="92"/>
        <end position="112"/>
    </location>
</feature>
<keyword evidence="4 8" id="KW-0812">Transmembrane</keyword>
<feature type="transmembrane region" description="Helical" evidence="8">
    <location>
        <begin position="288"/>
        <end position="306"/>
    </location>
</feature>
<protein>
    <recommendedName>
        <fullName evidence="8">Ammonium transporter</fullName>
    </recommendedName>
</protein>
<dbReference type="Gene3D" id="1.10.3430.10">
    <property type="entry name" value="Ammonium transporter AmtB like domains"/>
    <property type="match status" value="1"/>
</dbReference>
<evidence type="ECO:0000256" key="1">
    <source>
        <dbReference type="ARBA" id="ARBA00004141"/>
    </source>
</evidence>
<feature type="transmembrane region" description="Helical" evidence="8">
    <location>
        <begin position="264"/>
        <end position="282"/>
    </location>
</feature>
<keyword evidence="3 8" id="KW-0813">Transport</keyword>